<evidence type="ECO:0000313" key="2">
    <source>
        <dbReference type="Proteomes" id="UP001150238"/>
    </source>
</evidence>
<organism evidence="1 2">
    <name type="scientific">Lentinula lateritia</name>
    <dbReference type="NCBI Taxonomy" id="40482"/>
    <lineage>
        <taxon>Eukaryota</taxon>
        <taxon>Fungi</taxon>
        <taxon>Dikarya</taxon>
        <taxon>Basidiomycota</taxon>
        <taxon>Agaricomycotina</taxon>
        <taxon>Agaricomycetes</taxon>
        <taxon>Agaricomycetidae</taxon>
        <taxon>Agaricales</taxon>
        <taxon>Marasmiineae</taxon>
        <taxon>Omphalotaceae</taxon>
        <taxon>Lentinula</taxon>
    </lineage>
</organism>
<proteinExistence type="predicted"/>
<feature type="non-terminal residue" evidence="1">
    <location>
        <position position="1"/>
    </location>
</feature>
<reference evidence="1" key="1">
    <citation type="submission" date="2022-08" db="EMBL/GenBank/DDBJ databases">
        <authorList>
            <consortium name="DOE Joint Genome Institute"/>
            <person name="Min B."/>
            <person name="Riley R."/>
            <person name="Sierra-Patev S."/>
            <person name="Naranjo-Ortiz M."/>
            <person name="Looney B."/>
            <person name="Konkel Z."/>
            <person name="Slot J.C."/>
            <person name="Sakamoto Y."/>
            <person name="Steenwyk J.L."/>
            <person name="Rokas A."/>
            <person name="Carro J."/>
            <person name="Camarero S."/>
            <person name="Ferreira P."/>
            <person name="Molpeceres G."/>
            <person name="Ruiz-Duenas F.J."/>
            <person name="Serrano A."/>
            <person name="Henrissat B."/>
            <person name="Drula E."/>
            <person name="Hughes K.W."/>
            <person name="Mata J.L."/>
            <person name="Ishikawa N.K."/>
            <person name="Vargas-Isla R."/>
            <person name="Ushijima S."/>
            <person name="Smith C.A."/>
            <person name="Ahrendt S."/>
            <person name="Andreopoulos W."/>
            <person name="He G."/>
            <person name="Labutti K."/>
            <person name="Lipzen A."/>
            <person name="Ng V."/>
            <person name="Sandor L."/>
            <person name="Barry K."/>
            <person name="Martinez A.T."/>
            <person name="Xiao Y."/>
            <person name="Gibbons J.G."/>
            <person name="Terashima K."/>
            <person name="Hibbett D.S."/>
            <person name="Grigoriev I.V."/>
        </authorList>
    </citation>
    <scope>NUCLEOTIDE SEQUENCE</scope>
    <source>
        <strain evidence="1">Sp2 HRB7682 ss15</strain>
    </source>
</reference>
<dbReference type="Proteomes" id="UP001150238">
    <property type="component" value="Unassembled WGS sequence"/>
</dbReference>
<dbReference type="EMBL" id="JANVFS010000024">
    <property type="protein sequence ID" value="KAJ4474113.1"/>
    <property type="molecule type" value="Genomic_DNA"/>
</dbReference>
<dbReference type="AlphaFoldDB" id="A0A9W9A5T0"/>
<accession>A0A9W9A5T0</accession>
<feature type="non-terminal residue" evidence="1">
    <location>
        <position position="178"/>
    </location>
</feature>
<gene>
    <name evidence="1" type="ORF">C8J55DRAFT_403673</name>
</gene>
<evidence type="ECO:0000313" key="1">
    <source>
        <dbReference type="EMBL" id="KAJ4474113.1"/>
    </source>
</evidence>
<sequence length="178" mass="20640">LVKLNWVPLLFVCEDLLAFRSPSFQAMETIRKSQITKDEIADALIAWRLNEVQEDDPFVWPHFNPIHCPPPRAPWNPTVSYYNGRPCRMLSDSEKLAFMKELTNAMTYKTAVHIGHIHQYLWRPMNDDEIGRAKLANNLKSKNRTALLFICADLNRVPIDTSMKAVAKKDLISQLVYW</sequence>
<reference evidence="1" key="2">
    <citation type="journal article" date="2023" name="Proc. Natl. Acad. Sci. U.S.A.">
        <title>A global phylogenomic analysis of the shiitake genus Lentinula.</title>
        <authorList>
            <person name="Sierra-Patev S."/>
            <person name="Min B."/>
            <person name="Naranjo-Ortiz M."/>
            <person name="Looney B."/>
            <person name="Konkel Z."/>
            <person name="Slot J.C."/>
            <person name="Sakamoto Y."/>
            <person name="Steenwyk J.L."/>
            <person name="Rokas A."/>
            <person name="Carro J."/>
            <person name="Camarero S."/>
            <person name="Ferreira P."/>
            <person name="Molpeceres G."/>
            <person name="Ruiz-Duenas F.J."/>
            <person name="Serrano A."/>
            <person name="Henrissat B."/>
            <person name="Drula E."/>
            <person name="Hughes K.W."/>
            <person name="Mata J.L."/>
            <person name="Ishikawa N.K."/>
            <person name="Vargas-Isla R."/>
            <person name="Ushijima S."/>
            <person name="Smith C.A."/>
            <person name="Donoghue J."/>
            <person name="Ahrendt S."/>
            <person name="Andreopoulos W."/>
            <person name="He G."/>
            <person name="LaButti K."/>
            <person name="Lipzen A."/>
            <person name="Ng V."/>
            <person name="Riley R."/>
            <person name="Sandor L."/>
            <person name="Barry K."/>
            <person name="Martinez A.T."/>
            <person name="Xiao Y."/>
            <person name="Gibbons J.G."/>
            <person name="Terashima K."/>
            <person name="Grigoriev I.V."/>
            <person name="Hibbett D."/>
        </authorList>
    </citation>
    <scope>NUCLEOTIDE SEQUENCE</scope>
    <source>
        <strain evidence="1">Sp2 HRB7682 ss15</strain>
    </source>
</reference>
<name>A0A9W9A5T0_9AGAR</name>
<protein>
    <submittedName>
        <fullName evidence="1">Uncharacterized protein</fullName>
    </submittedName>
</protein>
<comment type="caution">
    <text evidence="1">The sequence shown here is derived from an EMBL/GenBank/DDBJ whole genome shotgun (WGS) entry which is preliminary data.</text>
</comment>